<dbReference type="Pfam" id="PF12854">
    <property type="entry name" value="PPR_1"/>
    <property type="match status" value="1"/>
</dbReference>
<gene>
    <name evidence="4" type="ORF">KFK09_023485</name>
</gene>
<feature type="repeat" description="PPR" evidence="3">
    <location>
        <begin position="214"/>
        <end position="244"/>
    </location>
</feature>
<dbReference type="GO" id="GO:0009451">
    <property type="term" value="P:RNA modification"/>
    <property type="evidence" value="ECO:0007669"/>
    <property type="project" value="InterPro"/>
</dbReference>
<dbReference type="NCBIfam" id="TIGR00756">
    <property type="entry name" value="PPR"/>
    <property type="match status" value="4"/>
</dbReference>
<reference evidence="4" key="1">
    <citation type="journal article" date="2022" name="Front. Genet.">
        <title>Chromosome-Scale Assembly of the Dendrobium nobile Genome Provides Insights Into the Molecular Mechanism of the Biosynthesis of the Medicinal Active Ingredient of Dendrobium.</title>
        <authorList>
            <person name="Xu Q."/>
            <person name="Niu S.-C."/>
            <person name="Li K.-L."/>
            <person name="Zheng P.-J."/>
            <person name="Zhang X.-J."/>
            <person name="Jia Y."/>
            <person name="Liu Y."/>
            <person name="Niu Y.-X."/>
            <person name="Yu L.-H."/>
            <person name="Chen D.-F."/>
            <person name="Zhang G.-Q."/>
        </authorList>
    </citation>
    <scope>NUCLEOTIDE SEQUENCE</scope>
    <source>
        <tissue evidence="4">Leaf</tissue>
    </source>
</reference>
<dbReference type="PANTHER" id="PTHR47926">
    <property type="entry name" value="PENTATRICOPEPTIDE REPEAT-CONTAINING PROTEIN"/>
    <property type="match status" value="1"/>
</dbReference>
<name>A0A8T3AB59_DENNO</name>
<keyword evidence="2" id="KW-0677">Repeat</keyword>
<organism evidence="4 5">
    <name type="scientific">Dendrobium nobile</name>
    <name type="common">Orchid</name>
    <dbReference type="NCBI Taxonomy" id="94219"/>
    <lineage>
        <taxon>Eukaryota</taxon>
        <taxon>Viridiplantae</taxon>
        <taxon>Streptophyta</taxon>
        <taxon>Embryophyta</taxon>
        <taxon>Tracheophyta</taxon>
        <taxon>Spermatophyta</taxon>
        <taxon>Magnoliopsida</taxon>
        <taxon>Liliopsida</taxon>
        <taxon>Asparagales</taxon>
        <taxon>Orchidaceae</taxon>
        <taxon>Epidendroideae</taxon>
        <taxon>Malaxideae</taxon>
        <taxon>Dendrobiinae</taxon>
        <taxon>Dendrobium</taxon>
    </lineage>
</organism>
<dbReference type="PROSITE" id="PS51375">
    <property type="entry name" value="PPR"/>
    <property type="match status" value="5"/>
</dbReference>
<dbReference type="AlphaFoldDB" id="A0A8T3AB59"/>
<feature type="repeat" description="PPR" evidence="3">
    <location>
        <begin position="245"/>
        <end position="279"/>
    </location>
</feature>
<dbReference type="Pfam" id="PF20431">
    <property type="entry name" value="E_motif"/>
    <property type="match status" value="1"/>
</dbReference>
<comment type="caution">
    <text evidence="4">The sequence shown here is derived from an EMBL/GenBank/DDBJ whole genome shotgun (WGS) entry which is preliminary data.</text>
</comment>
<evidence type="ECO:0000256" key="3">
    <source>
        <dbReference type="PROSITE-ProRule" id="PRU00708"/>
    </source>
</evidence>
<evidence type="ECO:0000256" key="2">
    <source>
        <dbReference type="ARBA" id="ARBA00022737"/>
    </source>
</evidence>
<dbReference type="Gene3D" id="1.25.40.10">
    <property type="entry name" value="Tetratricopeptide repeat domain"/>
    <property type="match status" value="4"/>
</dbReference>
<dbReference type="FunFam" id="1.25.40.10:FF:000690">
    <property type="entry name" value="Pentatricopeptide repeat-containing protein"/>
    <property type="match status" value="1"/>
</dbReference>
<proteinExistence type="inferred from homology"/>
<dbReference type="GO" id="GO:0003729">
    <property type="term" value="F:mRNA binding"/>
    <property type="evidence" value="ECO:0007669"/>
    <property type="project" value="UniProtKB-ARBA"/>
</dbReference>
<dbReference type="FunFam" id="1.25.40.10:FF:000393">
    <property type="entry name" value="Pentatricopeptide repeat-containing protein At1g20230"/>
    <property type="match status" value="1"/>
</dbReference>
<comment type="similarity">
    <text evidence="1">Belongs to the PPR family. PCMP-H subfamily.</text>
</comment>
<dbReference type="InterPro" id="IPR046960">
    <property type="entry name" value="PPR_At4g14850-like_plant"/>
</dbReference>
<dbReference type="PANTHER" id="PTHR47926:SF344">
    <property type="entry name" value="OS07G0636900 PROTEIN"/>
    <property type="match status" value="1"/>
</dbReference>
<evidence type="ECO:0000256" key="1">
    <source>
        <dbReference type="ARBA" id="ARBA00006643"/>
    </source>
</evidence>
<evidence type="ECO:0000313" key="4">
    <source>
        <dbReference type="EMBL" id="KAI0493369.1"/>
    </source>
</evidence>
<feature type="repeat" description="PPR" evidence="3">
    <location>
        <begin position="346"/>
        <end position="380"/>
    </location>
</feature>
<feature type="repeat" description="PPR" evidence="3">
    <location>
        <begin position="183"/>
        <end position="213"/>
    </location>
</feature>
<dbReference type="Pfam" id="PF13041">
    <property type="entry name" value="PPR_2"/>
    <property type="match status" value="2"/>
</dbReference>
<protein>
    <recommendedName>
        <fullName evidence="6">Pentatricopeptide repeat-containing protein</fullName>
    </recommendedName>
</protein>
<dbReference type="Proteomes" id="UP000829196">
    <property type="component" value="Unassembled WGS sequence"/>
</dbReference>
<dbReference type="InterPro" id="IPR046848">
    <property type="entry name" value="E_motif"/>
</dbReference>
<accession>A0A8T3AB59</accession>
<dbReference type="InterPro" id="IPR002885">
    <property type="entry name" value="PPR_rpt"/>
</dbReference>
<dbReference type="Pfam" id="PF20430">
    <property type="entry name" value="Eplus_motif"/>
    <property type="match status" value="1"/>
</dbReference>
<dbReference type="InterPro" id="IPR046849">
    <property type="entry name" value="E2_motif"/>
</dbReference>
<dbReference type="InterPro" id="IPR011990">
    <property type="entry name" value="TPR-like_helical_dom_sf"/>
</dbReference>
<dbReference type="EMBL" id="JAGYWB010000017">
    <property type="protein sequence ID" value="KAI0493369.1"/>
    <property type="molecule type" value="Genomic_DNA"/>
</dbReference>
<sequence length="562" mass="62662">MKFLTILSSDKNIVQRAMALIDNATAVDDLLKVHAFLVKTSFDHNLFVLAKFLRRCLECASDEAIIYGRAFFDQIQLPDAFIWNTIIRAYLLARNPGESLRLFRQMCRISGSIATADSHTFSICIQACGRSEKLITGSSIHAQSVKLGFCSDLFVQTALVDMYANSEDICNARRVFDEMPDRDLVVYNAMLADYVYCGDISVARFLFDEMPERDLISWNTMIHGYAKSGDIGAAREMFDGMKERDLVSWSSIISAYAQCGKSNEALMLFHEMQLHGVVPDKVTMVIVLSACGDMGALGMGKAIHRLIKCHGIAVDIKLGTSLIDMYAKCGDIENSLGVFYFMTRKDALTWSAMIIGLASHGLGKDALDLFSKMILEGVQPNDVTFVGVLSACDHSGLLSEGKAHFDSMTKLYGIKPKMEHYGCMVDLLGRLGLIKEARKLLIGMPFEPDAVVWRALLGACLIHKNVDMAEEAIINLINLEPHVYGHYVLLSNVYAQANKWDDMAIVRRTMRGKSILKVPGCSFIELENFVHEFVAGDRSHPKSNEIYRMAEDIIDQVRKAGY</sequence>
<keyword evidence="5" id="KW-1185">Reference proteome</keyword>
<dbReference type="Pfam" id="PF01535">
    <property type="entry name" value="PPR"/>
    <property type="match status" value="3"/>
</dbReference>
<feature type="repeat" description="PPR" evidence="3">
    <location>
        <begin position="79"/>
        <end position="113"/>
    </location>
</feature>
<evidence type="ECO:0000313" key="5">
    <source>
        <dbReference type="Proteomes" id="UP000829196"/>
    </source>
</evidence>
<evidence type="ECO:0008006" key="6">
    <source>
        <dbReference type="Google" id="ProtNLM"/>
    </source>
</evidence>
<dbReference type="SMR" id="A0A8T3AB59"/>
<dbReference type="OrthoDB" id="750171at2759"/>